<proteinExistence type="predicted"/>
<dbReference type="InterPro" id="IPR036397">
    <property type="entry name" value="RNaseH_sf"/>
</dbReference>
<feature type="region of interest" description="Disordered" evidence="1">
    <location>
        <begin position="166"/>
        <end position="280"/>
    </location>
</feature>
<dbReference type="SUPFAM" id="SSF53098">
    <property type="entry name" value="Ribonuclease H-like"/>
    <property type="match status" value="1"/>
</dbReference>
<evidence type="ECO:0000313" key="3">
    <source>
        <dbReference type="EMBL" id="CAH9089016.1"/>
    </source>
</evidence>
<dbReference type="Gene3D" id="3.30.420.10">
    <property type="entry name" value="Ribonuclease H-like superfamily/Ribonuclease H"/>
    <property type="match status" value="1"/>
</dbReference>
<comment type="caution">
    <text evidence="3">The sequence shown here is derived from an EMBL/GenBank/DDBJ whole genome shotgun (WGS) entry which is preliminary data.</text>
</comment>
<feature type="compositionally biased region" description="Low complexity" evidence="1">
    <location>
        <begin position="179"/>
        <end position="190"/>
    </location>
</feature>
<dbReference type="PANTHER" id="PTHR42648:SF26">
    <property type="entry name" value="INTEGRASE CATALYTIC DOMAIN-CONTAINING PROTEIN"/>
    <property type="match status" value="1"/>
</dbReference>
<dbReference type="InterPro" id="IPR012337">
    <property type="entry name" value="RNaseH-like_sf"/>
</dbReference>
<reference evidence="3" key="1">
    <citation type="submission" date="2022-07" db="EMBL/GenBank/DDBJ databases">
        <authorList>
            <person name="Macas J."/>
            <person name="Novak P."/>
            <person name="Neumann P."/>
        </authorList>
    </citation>
    <scope>NUCLEOTIDE SEQUENCE</scope>
</reference>
<dbReference type="EMBL" id="CAMAPE010000020">
    <property type="protein sequence ID" value="CAH9089016.1"/>
    <property type="molecule type" value="Genomic_DNA"/>
</dbReference>
<gene>
    <name evidence="3" type="ORF">CEURO_LOCUS10685</name>
</gene>
<dbReference type="Pfam" id="PF25597">
    <property type="entry name" value="SH3_retrovirus"/>
    <property type="match status" value="1"/>
</dbReference>
<accession>A0A9P1E9L5</accession>
<evidence type="ECO:0000259" key="2">
    <source>
        <dbReference type="Pfam" id="PF25597"/>
    </source>
</evidence>
<dbReference type="Proteomes" id="UP001152484">
    <property type="component" value="Unassembled WGS sequence"/>
</dbReference>
<protein>
    <recommendedName>
        <fullName evidence="2">Retroviral polymerase SH3-like domain-containing protein</fullName>
    </recommendedName>
</protein>
<sequence length="325" mass="36705">MRNLFTHHDILFRKSCRDTPEQNEVAERKHLHLLELTRTMLFEAKMPATFWVDAVFTATYIINRLPTPNLNGLSPFENLFHHSLDFSFMRIFGCVCFPNFNATSSNKLSPRSVLCVFLGYPPEYKGYHCLDPLTDKIYINMNVIFHENYFPYSDLTSSKYKNTASVSHAQPPAHIPLVSPSHTHPSAISPSPSPADLLTDPKPFASLYQPPSPVQPNRAATPRPPSPRQPDSPTPSPPSSPNQSDSPSDLPPSPNTSRPHNPSPPTFPNQTGHPMQTRAKSDIFKPKTIFNLKTYIMACDPTCFNFHLLIKMLNGERLWLRSLML</sequence>
<evidence type="ECO:0000313" key="4">
    <source>
        <dbReference type="Proteomes" id="UP001152484"/>
    </source>
</evidence>
<dbReference type="InterPro" id="IPR057670">
    <property type="entry name" value="SH3_retrovirus"/>
</dbReference>
<feature type="domain" description="Retroviral polymerase SH3-like" evidence="2">
    <location>
        <begin position="94"/>
        <end position="155"/>
    </location>
</feature>
<dbReference type="InterPro" id="IPR039537">
    <property type="entry name" value="Retrotran_Ty1/copia-like"/>
</dbReference>
<organism evidence="3 4">
    <name type="scientific">Cuscuta europaea</name>
    <name type="common">European dodder</name>
    <dbReference type="NCBI Taxonomy" id="41803"/>
    <lineage>
        <taxon>Eukaryota</taxon>
        <taxon>Viridiplantae</taxon>
        <taxon>Streptophyta</taxon>
        <taxon>Embryophyta</taxon>
        <taxon>Tracheophyta</taxon>
        <taxon>Spermatophyta</taxon>
        <taxon>Magnoliopsida</taxon>
        <taxon>eudicotyledons</taxon>
        <taxon>Gunneridae</taxon>
        <taxon>Pentapetalae</taxon>
        <taxon>asterids</taxon>
        <taxon>lamiids</taxon>
        <taxon>Solanales</taxon>
        <taxon>Convolvulaceae</taxon>
        <taxon>Cuscuteae</taxon>
        <taxon>Cuscuta</taxon>
        <taxon>Cuscuta subgen. Cuscuta</taxon>
    </lineage>
</organism>
<dbReference type="AlphaFoldDB" id="A0A9P1E9L5"/>
<name>A0A9P1E9L5_CUSEU</name>
<dbReference type="PANTHER" id="PTHR42648">
    <property type="entry name" value="TRANSPOSASE, PUTATIVE-RELATED"/>
    <property type="match status" value="1"/>
</dbReference>
<feature type="compositionally biased region" description="Pro residues" evidence="1">
    <location>
        <begin position="222"/>
        <end position="240"/>
    </location>
</feature>
<keyword evidence="4" id="KW-1185">Reference proteome</keyword>
<dbReference type="GO" id="GO:0003676">
    <property type="term" value="F:nucleic acid binding"/>
    <property type="evidence" value="ECO:0007669"/>
    <property type="project" value="InterPro"/>
</dbReference>
<evidence type="ECO:0000256" key="1">
    <source>
        <dbReference type="SAM" id="MobiDB-lite"/>
    </source>
</evidence>
<dbReference type="OrthoDB" id="1938465at2759"/>